<gene>
    <name evidence="4" type="primary">LOC101852965</name>
</gene>
<dbReference type="Pfam" id="PF15136">
    <property type="entry name" value="UPF0449"/>
    <property type="match status" value="1"/>
</dbReference>
<evidence type="ECO:0000256" key="1">
    <source>
        <dbReference type="ARBA" id="ARBA00006137"/>
    </source>
</evidence>
<dbReference type="GeneID" id="101852965"/>
<dbReference type="Proteomes" id="UP000694888">
    <property type="component" value="Unplaced"/>
</dbReference>
<evidence type="ECO:0000313" key="4">
    <source>
        <dbReference type="RefSeq" id="XP_005110432.1"/>
    </source>
</evidence>
<feature type="compositionally biased region" description="Low complexity" evidence="2">
    <location>
        <begin position="49"/>
        <end position="76"/>
    </location>
</feature>
<comment type="similarity">
    <text evidence="1">Belongs to the UPF0449 family.</text>
</comment>
<accession>A0ABM0K7A4</accession>
<protein>
    <submittedName>
        <fullName evidence="4">Uncharacterized protein LOC101852965</fullName>
    </submittedName>
</protein>
<feature type="region of interest" description="Disordered" evidence="2">
    <location>
        <begin position="133"/>
        <end position="175"/>
    </location>
</feature>
<dbReference type="PANTHER" id="PTHR34766">
    <property type="entry name" value="UPF0449 PROTEIN C19ORF25"/>
    <property type="match status" value="1"/>
</dbReference>
<dbReference type="PANTHER" id="PTHR34766:SF1">
    <property type="entry name" value="UPF0449 PROTEIN C19ORF25"/>
    <property type="match status" value="1"/>
</dbReference>
<feature type="region of interest" description="Disordered" evidence="2">
    <location>
        <begin position="47"/>
        <end position="82"/>
    </location>
</feature>
<proteinExistence type="inferred from homology"/>
<dbReference type="InterPro" id="IPR028227">
    <property type="entry name" value="UPF0449"/>
</dbReference>
<organism evidence="3 4">
    <name type="scientific">Aplysia californica</name>
    <name type="common">California sea hare</name>
    <dbReference type="NCBI Taxonomy" id="6500"/>
    <lineage>
        <taxon>Eukaryota</taxon>
        <taxon>Metazoa</taxon>
        <taxon>Spiralia</taxon>
        <taxon>Lophotrochozoa</taxon>
        <taxon>Mollusca</taxon>
        <taxon>Gastropoda</taxon>
        <taxon>Heterobranchia</taxon>
        <taxon>Euthyneura</taxon>
        <taxon>Tectipleura</taxon>
        <taxon>Aplysiida</taxon>
        <taxon>Aplysioidea</taxon>
        <taxon>Aplysiidae</taxon>
        <taxon>Aplysia</taxon>
    </lineage>
</organism>
<reference evidence="4" key="1">
    <citation type="submission" date="2025-08" db="UniProtKB">
        <authorList>
            <consortium name="RefSeq"/>
        </authorList>
    </citation>
    <scope>IDENTIFICATION</scope>
</reference>
<name>A0ABM0K7A4_APLCA</name>
<evidence type="ECO:0000313" key="3">
    <source>
        <dbReference type="Proteomes" id="UP000694888"/>
    </source>
</evidence>
<keyword evidence="3" id="KW-1185">Reference proteome</keyword>
<sequence>MVIMSKASRLSERPKPPTWDEIVEDIGSAPNCDVVFSIGKDYLPQISGSLPSSLPETNLNSSTSSTGSPDSESDTSQIDQGKVEASYANVTRLMSLCSELKDVPADLLEQYAKLRDTGEEMTKSIQDLKELAQSIPNTRASSQTGKESGLIGDSAAGSEKAVSTSKGKSKPKKKK</sequence>
<dbReference type="RefSeq" id="XP_005110432.1">
    <property type="nucleotide sequence ID" value="XM_005110375.3"/>
</dbReference>
<evidence type="ECO:0000256" key="2">
    <source>
        <dbReference type="SAM" id="MobiDB-lite"/>
    </source>
</evidence>
<feature type="compositionally biased region" description="Polar residues" evidence="2">
    <location>
        <begin position="134"/>
        <end position="146"/>
    </location>
</feature>